<comment type="caution">
    <text evidence="1">The sequence shown here is derived from an EMBL/GenBank/DDBJ whole genome shotgun (WGS) entry which is preliminary data.</text>
</comment>
<sequence>MNEKVIEADYFKESILFFKHHQWLYDAPVNTLLSREVLDKFPVEWLQALRNLDNDRLNEFVVKKSVQLDWPASLIDFVEKCQKLNRLPSVAFPLSIKLPKEFTRNLTKKKQHEIFYFSKLVHEQCLSKQINTIIDLGAGLGYICQLLNHLYHYKVLGLESRLENIKAAETRQVKYFPESISSVKYVCYTVASNSASEIDRILQNYFSQGENVCLIGLHACGDLSINMAKIYLEMEIAKCLILVSCCYHKMSTKESTACTENIGETTKLIEEKEYFNFFPVSAALKDALNISDLDEGTYFKRSFLRLACQETSDRWLDMDAETHDKHSFCVLARGVLELFCAMNQLTLKKVVRKGTRRSQCTTFINYLEDCKLRYTFESQTDEEKNRDILSTLWDDDLMNNLVTLWESNQDKQNTIELYTALQLLLQNVAESLVLLDRLKFLKEEGLDSEIFQIADRSISPRSNAIVSWKR</sequence>
<dbReference type="Proteomes" id="UP001239111">
    <property type="component" value="Chromosome 2"/>
</dbReference>
<protein>
    <submittedName>
        <fullName evidence="1">Uncharacterized protein</fullName>
    </submittedName>
</protein>
<accession>A0ACC2P7Z9</accession>
<evidence type="ECO:0000313" key="2">
    <source>
        <dbReference type="Proteomes" id="UP001239111"/>
    </source>
</evidence>
<gene>
    <name evidence="1" type="ORF">QAD02_015189</name>
</gene>
<reference evidence="1" key="1">
    <citation type="submission" date="2023-04" db="EMBL/GenBank/DDBJ databases">
        <title>A chromosome-level genome assembly of the parasitoid wasp Eretmocerus hayati.</title>
        <authorList>
            <person name="Zhong Y."/>
            <person name="Liu S."/>
            <person name="Liu Y."/>
        </authorList>
    </citation>
    <scope>NUCLEOTIDE SEQUENCE</scope>
    <source>
        <strain evidence="1">ZJU_SS_LIU_2023</strain>
    </source>
</reference>
<keyword evidence="2" id="KW-1185">Reference proteome</keyword>
<proteinExistence type="predicted"/>
<name>A0ACC2P7Z9_9HYME</name>
<dbReference type="EMBL" id="CM056742">
    <property type="protein sequence ID" value="KAJ8679402.1"/>
    <property type="molecule type" value="Genomic_DNA"/>
</dbReference>
<evidence type="ECO:0000313" key="1">
    <source>
        <dbReference type="EMBL" id="KAJ8679402.1"/>
    </source>
</evidence>
<organism evidence="1 2">
    <name type="scientific">Eretmocerus hayati</name>
    <dbReference type="NCBI Taxonomy" id="131215"/>
    <lineage>
        <taxon>Eukaryota</taxon>
        <taxon>Metazoa</taxon>
        <taxon>Ecdysozoa</taxon>
        <taxon>Arthropoda</taxon>
        <taxon>Hexapoda</taxon>
        <taxon>Insecta</taxon>
        <taxon>Pterygota</taxon>
        <taxon>Neoptera</taxon>
        <taxon>Endopterygota</taxon>
        <taxon>Hymenoptera</taxon>
        <taxon>Apocrita</taxon>
        <taxon>Proctotrupomorpha</taxon>
        <taxon>Chalcidoidea</taxon>
        <taxon>Aphelinidae</taxon>
        <taxon>Aphelininae</taxon>
        <taxon>Eretmocerus</taxon>
    </lineage>
</organism>